<proteinExistence type="inferred from homology"/>
<evidence type="ECO:0000256" key="8">
    <source>
        <dbReference type="RuleBase" id="RU366009"/>
    </source>
</evidence>
<comment type="pathway">
    <text evidence="1 8">Purine metabolism; guanine degradation; xanthine from guanine: step 1/1.</text>
</comment>
<keyword evidence="12" id="KW-1185">Reference proteome</keyword>
<evidence type="ECO:0000259" key="9">
    <source>
        <dbReference type="Pfam" id="PF01979"/>
    </source>
</evidence>
<dbReference type="GO" id="GO:0008892">
    <property type="term" value="F:guanine deaminase activity"/>
    <property type="evidence" value="ECO:0007669"/>
    <property type="project" value="UniProtKB-UniRule"/>
</dbReference>
<dbReference type="PANTHER" id="PTHR11271:SF6">
    <property type="entry name" value="GUANINE DEAMINASE"/>
    <property type="match status" value="1"/>
</dbReference>
<sequence>MTIKLITGHVVHFPNSTANPQQDTVEFKQGALAIEDEKIVAVDSADKLKQRYPEANIVDYGNKLIVPGFIDTHLHFPQTEMIASFGEQLIDWLNKYTFPTERQFEDPAYSRKIADFFLQQLWMNGTTTAAVWATVHKNSAEQLFSVAYERNMQLLTGKVCMDRHCPDYLQDTPESAQKESAELIAQWHNKGRLKYAITPRFAPTSTEKQMAMLGELMSSYNDVYLQTHLSENQQEIAWVKELYPDCKNYLDVYDKYQMVTERSLFGHCIHMEDDEWRVISEKGGIVAFCPRSNLFLGSGLYNLDKANAFNIKTTLATDVGGGDSFSMLRTLGEAYKVFQLQNITMDPLAGLYMMTRGAADALQLPDIGDFNPGTYADFTVLDPHFNALSSLRLKDADKAEDILFALSMLADERTTAATWIAGKPVWEYQQ</sequence>
<dbReference type="InterPro" id="IPR032466">
    <property type="entry name" value="Metal_Hydrolase"/>
</dbReference>
<gene>
    <name evidence="11" type="ORF">MACH26_19480</name>
</gene>
<evidence type="ECO:0000259" key="10">
    <source>
        <dbReference type="Pfam" id="PF22039"/>
    </source>
</evidence>
<keyword evidence="6 8" id="KW-0862">Zinc</keyword>
<comment type="function">
    <text evidence="8">Catalyzes the hydrolytic deamination of guanine, producing xanthine and ammonia.</text>
</comment>
<dbReference type="AlphaFoldDB" id="A0AA48HMW0"/>
<comment type="cofactor">
    <cofactor evidence="8">
        <name>Zn(2+)</name>
        <dbReference type="ChEBI" id="CHEBI:29105"/>
    </cofactor>
    <text evidence="8">Binds 1 zinc ion per subunit.</text>
</comment>
<evidence type="ECO:0000313" key="12">
    <source>
        <dbReference type="Proteomes" id="UP001333710"/>
    </source>
</evidence>
<dbReference type="NCBIfam" id="TIGR02967">
    <property type="entry name" value="guan_deamin"/>
    <property type="match status" value="1"/>
</dbReference>
<evidence type="ECO:0000313" key="11">
    <source>
        <dbReference type="EMBL" id="BDX06427.1"/>
    </source>
</evidence>
<evidence type="ECO:0000256" key="6">
    <source>
        <dbReference type="ARBA" id="ARBA00022833"/>
    </source>
</evidence>
<evidence type="ECO:0000256" key="1">
    <source>
        <dbReference type="ARBA" id="ARBA00004984"/>
    </source>
</evidence>
<dbReference type="GO" id="GO:0006147">
    <property type="term" value="P:guanine catabolic process"/>
    <property type="evidence" value="ECO:0007669"/>
    <property type="project" value="UniProtKB-UniRule"/>
</dbReference>
<evidence type="ECO:0000256" key="4">
    <source>
        <dbReference type="ARBA" id="ARBA00022723"/>
    </source>
</evidence>
<dbReference type="GO" id="GO:0008270">
    <property type="term" value="F:zinc ion binding"/>
    <property type="evidence" value="ECO:0007669"/>
    <property type="project" value="UniProtKB-UniRule"/>
</dbReference>
<comment type="similarity">
    <text evidence="2 8">Belongs to the metallo-dependent hydrolases superfamily. ATZ/TRZ family.</text>
</comment>
<dbReference type="InterPro" id="IPR051607">
    <property type="entry name" value="Metallo-dep_hydrolases"/>
</dbReference>
<dbReference type="Proteomes" id="UP001333710">
    <property type="component" value="Chromosome"/>
</dbReference>
<evidence type="ECO:0000256" key="7">
    <source>
        <dbReference type="NCBIfam" id="TIGR02967"/>
    </source>
</evidence>
<keyword evidence="5 8" id="KW-0378">Hydrolase</keyword>
<name>A0AA48HMW0_9ALTE</name>
<dbReference type="Gene3D" id="3.20.20.140">
    <property type="entry name" value="Metal-dependent hydrolases"/>
    <property type="match status" value="1"/>
</dbReference>
<evidence type="ECO:0000256" key="5">
    <source>
        <dbReference type="ARBA" id="ARBA00022801"/>
    </source>
</evidence>
<accession>A0AA48HMW0</accession>
<dbReference type="Pfam" id="PF22039">
    <property type="entry name" value="HUTI_composite_bact"/>
    <property type="match status" value="1"/>
</dbReference>
<evidence type="ECO:0000256" key="3">
    <source>
        <dbReference type="ARBA" id="ARBA00012781"/>
    </source>
</evidence>
<dbReference type="InterPro" id="IPR011059">
    <property type="entry name" value="Metal-dep_hydrolase_composite"/>
</dbReference>
<dbReference type="RefSeq" id="WP_338292444.1">
    <property type="nucleotide sequence ID" value="NZ_AP027272.1"/>
</dbReference>
<protein>
    <recommendedName>
        <fullName evidence="3 7">Guanine deaminase</fullName>
        <shortName evidence="8">Guanase</shortName>
        <ecNumber evidence="3 7">3.5.4.3</ecNumber>
    </recommendedName>
    <alternativeName>
        <fullName evidence="8">Guanine aminohydrolase</fullName>
    </alternativeName>
</protein>
<dbReference type="InterPro" id="IPR014311">
    <property type="entry name" value="Guanine_deaminase"/>
</dbReference>
<feature type="domain" description="Aminodeoxyfutalosine deaminase/Imidazolonepropionase-like composite" evidence="10">
    <location>
        <begin position="30"/>
        <end position="55"/>
    </location>
</feature>
<dbReference type="FunFam" id="3.20.20.140:FF:000022">
    <property type="entry name" value="Guanine deaminase"/>
    <property type="match status" value="1"/>
</dbReference>
<dbReference type="EC" id="3.5.4.3" evidence="3 7"/>
<comment type="catalytic activity">
    <reaction evidence="8">
        <text>guanine + H2O + H(+) = xanthine + NH4(+)</text>
        <dbReference type="Rhea" id="RHEA:14665"/>
        <dbReference type="ChEBI" id="CHEBI:15377"/>
        <dbReference type="ChEBI" id="CHEBI:15378"/>
        <dbReference type="ChEBI" id="CHEBI:16235"/>
        <dbReference type="ChEBI" id="CHEBI:17712"/>
        <dbReference type="ChEBI" id="CHEBI:28938"/>
        <dbReference type="EC" id="3.5.4.3"/>
    </reaction>
</comment>
<dbReference type="InterPro" id="IPR054418">
    <property type="entry name" value="MQNX/HUTI_composite_N"/>
</dbReference>
<reference evidence="11" key="1">
    <citation type="submission" date="2023-01" db="EMBL/GenBank/DDBJ databases">
        <title>Complete genome sequence of Planctobacterium marinum strain Dej080120_11.</title>
        <authorList>
            <person name="Ueki S."/>
            <person name="Maruyama F."/>
        </authorList>
    </citation>
    <scope>NUCLEOTIDE SEQUENCE</scope>
    <source>
        <strain evidence="11">Dej080120_11</strain>
    </source>
</reference>
<keyword evidence="4 8" id="KW-0479">Metal-binding</keyword>
<dbReference type="NCBIfam" id="NF006679">
    <property type="entry name" value="PRK09228.1"/>
    <property type="match status" value="1"/>
</dbReference>
<organism evidence="11 12">
    <name type="scientific">Planctobacterium marinum</name>
    <dbReference type="NCBI Taxonomy" id="1631968"/>
    <lineage>
        <taxon>Bacteria</taxon>
        <taxon>Pseudomonadati</taxon>
        <taxon>Pseudomonadota</taxon>
        <taxon>Gammaproteobacteria</taxon>
        <taxon>Alteromonadales</taxon>
        <taxon>Alteromonadaceae</taxon>
        <taxon>Planctobacterium</taxon>
    </lineage>
</organism>
<dbReference type="SUPFAM" id="SSF51338">
    <property type="entry name" value="Composite domain of metallo-dependent hydrolases"/>
    <property type="match status" value="1"/>
</dbReference>
<dbReference type="Gene3D" id="2.30.40.10">
    <property type="entry name" value="Urease, subunit C, domain 1"/>
    <property type="match status" value="1"/>
</dbReference>
<feature type="domain" description="Amidohydrolase-related" evidence="9">
    <location>
        <begin position="65"/>
        <end position="425"/>
    </location>
</feature>
<dbReference type="InterPro" id="IPR006680">
    <property type="entry name" value="Amidohydro-rel"/>
</dbReference>
<dbReference type="KEGG" id="pmaw:MACH26_19480"/>
<evidence type="ECO:0000256" key="2">
    <source>
        <dbReference type="ARBA" id="ARBA00006745"/>
    </source>
</evidence>
<dbReference type="PANTHER" id="PTHR11271">
    <property type="entry name" value="GUANINE DEAMINASE"/>
    <property type="match status" value="1"/>
</dbReference>
<dbReference type="SUPFAM" id="SSF51556">
    <property type="entry name" value="Metallo-dependent hydrolases"/>
    <property type="match status" value="1"/>
</dbReference>
<dbReference type="Pfam" id="PF01979">
    <property type="entry name" value="Amidohydro_1"/>
    <property type="match status" value="1"/>
</dbReference>
<dbReference type="EMBL" id="AP027272">
    <property type="protein sequence ID" value="BDX06427.1"/>
    <property type="molecule type" value="Genomic_DNA"/>
</dbReference>
<dbReference type="GO" id="GO:0005829">
    <property type="term" value="C:cytosol"/>
    <property type="evidence" value="ECO:0007669"/>
    <property type="project" value="TreeGrafter"/>
</dbReference>